<keyword evidence="5" id="KW-0119">Carbohydrate metabolism</keyword>
<evidence type="ECO:0000256" key="4">
    <source>
        <dbReference type="ARBA" id="ARBA00022842"/>
    </source>
</evidence>
<dbReference type="PANTHER" id="PTHR31609">
    <property type="entry name" value="YDJC DEACETYLASE FAMILY MEMBER"/>
    <property type="match status" value="1"/>
</dbReference>
<dbReference type="SUPFAM" id="SSF88713">
    <property type="entry name" value="Glycoside hydrolase/deacetylase"/>
    <property type="match status" value="1"/>
</dbReference>
<dbReference type="PANTHER" id="PTHR31609:SF1">
    <property type="entry name" value="CARBOHYDRATE DEACETYLASE"/>
    <property type="match status" value="1"/>
</dbReference>
<keyword evidence="2" id="KW-0479">Metal-binding</keyword>
<evidence type="ECO:0000256" key="3">
    <source>
        <dbReference type="ARBA" id="ARBA00022801"/>
    </source>
</evidence>
<dbReference type="Gene3D" id="3.20.20.370">
    <property type="entry name" value="Glycoside hydrolase/deacetylase"/>
    <property type="match status" value="1"/>
</dbReference>
<dbReference type="GO" id="GO:0016787">
    <property type="term" value="F:hydrolase activity"/>
    <property type="evidence" value="ECO:0007669"/>
    <property type="project" value="UniProtKB-KW"/>
</dbReference>
<comment type="caution">
    <text evidence="6">The sequence shown here is derived from an EMBL/GenBank/DDBJ whole genome shotgun (WGS) entry which is preliminary data.</text>
</comment>
<evidence type="ECO:0000313" key="7">
    <source>
        <dbReference type="Proteomes" id="UP000226079"/>
    </source>
</evidence>
<dbReference type="RefSeq" id="WP_098459807.1">
    <property type="nucleotide sequence ID" value="NZ_PDJC01000001.1"/>
</dbReference>
<dbReference type="InterPro" id="IPR006879">
    <property type="entry name" value="YdjC-like"/>
</dbReference>
<evidence type="ECO:0000313" key="6">
    <source>
        <dbReference type="EMBL" id="PFG16251.1"/>
    </source>
</evidence>
<reference evidence="6 7" key="1">
    <citation type="submission" date="2017-10" db="EMBL/GenBank/DDBJ databases">
        <title>Sequencing the genomes of 1000 actinobacteria strains.</title>
        <authorList>
            <person name="Klenk H.-P."/>
        </authorList>
    </citation>
    <scope>NUCLEOTIDE SEQUENCE [LARGE SCALE GENOMIC DNA]</scope>
    <source>
        <strain evidence="6 7">DSM 15597</strain>
    </source>
</reference>
<organism evidence="6 7">
    <name type="scientific">Propionicimonas paludicola</name>
    <dbReference type="NCBI Taxonomy" id="185243"/>
    <lineage>
        <taxon>Bacteria</taxon>
        <taxon>Bacillati</taxon>
        <taxon>Actinomycetota</taxon>
        <taxon>Actinomycetes</taxon>
        <taxon>Propionibacteriales</taxon>
        <taxon>Nocardioidaceae</taxon>
        <taxon>Propionicimonas</taxon>
    </lineage>
</organism>
<keyword evidence="3 6" id="KW-0378">Hydrolase</keyword>
<dbReference type="Pfam" id="PF04794">
    <property type="entry name" value="YdjC"/>
    <property type="match status" value="1"/>
</dbReference>
<sequence length="269" mass="29142">MPKLIVQADDLAITHAATLGTIHSVKAGMVRAAGLFTNRPDAAFAAAELAGITRLDLGLDLNLVTGAPLLSADQVPGLVGLDGNFRTSHQIKASHRTVAQEGFYSTFEPEPFDHEQTLAEARAQLVRFFELVGRPPAYVHHHSIISPMLDQVLHEVAAEAGVPVMDDLLRYHRVHQVENSWYAAPFSAEAQAGCDPIGAFEAQLDAIAAHEISLLIVHPGYLDAELIDITSYHIVRARDLELVSSQRVLAMLADRGIELASYTSSGLSW</sequence>
<dbReference type="OrthoDB" id="9774177at2"/>
<dbReference type="InterPro" id="IPR011330">
    <property type="entry name" value="Glyco_hydro/deAcase_b/a-brl"/>
</dbReference>
<dbReference type="AlphaFoldDB" id="A0A2A9CPY1"/>
<protein>
    <submittedName>
        <fullName evidence="6">Putative glycoside hydrolase/deacetylase ChbG (UPF0249 family)</fullName>
    </submittedName>
</protein>
<gene>
    <name evidence="6" type="ORF">ATK74_0785</name>
</gene>
<dbReference type="EMBL" id="PDJC01000001">
    <property type="protein sequence ID" value="PFG16251.1"/>
    <property type="molecule type" value="Genomic_DNA"/>
</dbReference>
<keyword evidence="7" id="KW-1185">Reference proteome</keyword>
<keyword evidence="4" id="KW-0460">Magnesium</keyword>
<proteinExistence type="predicted"/>
<evidence type="ECO:0000256" key="2">
    <source>
        <dbReference type="ARBA" id="ARBA00022723"/>
    </source>
</evidence>
<accession>A0A2A9CPY1</accession>
<evidence type="ECO:0000256" key="1">
    <source>
        <dbReference type="ARBA" id="ARBA00001946"/>
    </source>
</evidence>
<name>A0A2A9CPY1_9ACTN</name>
<dbReference type="Proteomes" id="UP000226079">
    <property type="component" value="Unassembled WGS sequence"/>
</dbReference>
<dbReference type="GO" id="GO:0046872">
    <property type="term" value="F:metal ion binding"/>
    <property type="evidence" value="ECO:0007669"/>
    <property type="project" value="UniProtKB-KW"/>
</dbReference>
<dbReference type="GO" id="GO:0005975">
    <property type="term" value="P:carbohydrate metabolic process"/>
    <property type="evidence" value="ECO:0007669"/>
    <property type="project" value="InterPro"/>
</dbReference>
<dbReference type="GO" id="GO:0019213">
    <property type="term" value="F:deacetylase activity"/>
    <property type="evidence" value="ECO:0007669"/>
    <property type="project" value="TreeGrafter"/>
</dbReference>
<evidence type="ECO:0000256" key="5">
    <source>
        <dbReference type="ARBA" id="ARBA00023277"/>
    </source>
</evidence>
<comment type="cofactor">
    <cofactor evidence="1">
        <name>Mg(2+)</name>
        <dbReference type="ChEBI" id="CHEBI:18420"/>
    </cofactor>
</comment>